<protein>
    <submittedName>
        <fullName evidence="2">Uncharacterized protein</fullName>
    </submittedName>
</protein>
<dbReference type="Proteomes" id="UP000050791">
    <property type="component" value="Unassembled WGS sequence"/>
</dbReference>
<dbReference type="AlphaFoldDB" id="A0AA85BIS5"/>
<evidence type="ECO:0000313" key="1">
    <source>
        <dbReference type="Proteomes" id="UP000050791"/>
    </source>
</evidence>
<sequence>MDVTAWELEKIIGSATSEKVKYGKRKAEYSPLEEKNKRLKAENSVSNHEKLSKLQLQSVLLKSASLQQMINKSCHL</sequence>
<reference evidence="2" key="1">
    <citation type="submission" date="2023-11" db="UniProtKB">
        <authorList>
            <consortium name="WormBaseParasite"/>
        </authorList>
    </citation>
    <scope>IDENTIFICATION</scope>
</reference>
<proteinExistence type="predicted"/>
<accession>A0AA85BIS5</accession>
<name>A0AA85BIS5_9TREM</name>
<evidence type="ECO:0000313" key="2">
    <source>
        <dbReference type="WBParaSite" id="SMTH1_55030.1"/>
    </source>
</evidence>
<dbReference type="WBParaSite" id="SMTH1_55030.1">
    <property type="protein sequence ID" value="SMTH1_55030.1"/>
    <property type="gene ID" value="SMTH1_55030"/>
</dbReference>
<organism evidence="1 2">
    <name type="scientific">Schistosoma mattheei</name>
    <dbReference type="NCBI Taxonomy" id="31246"/>
    <lineage>
        <taxon>Eukaryota</taxon>
        <taxon>Metazoa</taxon>
        <taxon>Spiralia</taxon>
        <taxon>Lophotrochozoa</taxon>
        <taxon>Platyhelminthes</taxon>
        <taxon>Trematoda</taxon>
        <taxon>Digenea</taxon>
        <taxon>Strigeidida</taxon>
        <taxon>Schistosomatoidea</taxon>
        <taxon>Schistosomatidae</taxon>
        <taxon>Schistosoma</taxon>
    </lineage>
</organism>